<organism evidence="1 2">
    <name type="scientific">Melastoma candidum</name>
    <dbReference type="NCBI Taxonomy" id="119954"/>
    <lineage>
        <taxon>Eukaryota</taxon>
        <taxon>Viridiplantae</taxon>
        <taxon>Streptophyta</taxon>
        <taxon>Embryophyta</taxon>
        <taxon>Tracheophyta</taxon>
        <taxon>Spermatophyta</taxon>
        <taxon>Magnoliopsida</taxon>
        <taxon>eudicotyledons</taxon>
        <taxon>Gunneridae</taxon>
        <taxon>Pentapetalae</taxon>
        <taxon>rosids</taxon>
        <taxon>malvids</taxon>
        <taxon>Myrtales</taxon>
        <taxon>Melastomataceae</taxon>
        <taxon>Melastomatoideae</taxon>
        <taxon>Melastomateae</taxon>
        <taxon>Melastoma</taxon>
    </lineage>
</organism>
<protein>
    <submittedName>
        <fullName evidence="1">Uncharacterized protein</fullName>
    </submittedName>
</protein>
<sequence length="111" mass="12807">MPVVPELEVNQSGGMGKADVPKGCIAVSVGQGEEQRRRFVVPVGYVNHPLFGRLLQEAEEEYGFNQEGLINIPCHVEEFRSVQESIDRDNESHHHHHHHHHHRHHKCFWVV</sequence>
<keyword evidence="2" id="KW-1185">Reference proteome</keyword>
<proteinExistence type="predicted"/>
<accession>A0ACB9M6Q0</accession>
<evidence type="ECO:0000313" key="1">
    <source>
        <dbReference type="EMBL" id="KAI4319948.1"/>
    </source>
</evidence>
<evidence type="ECO:0000313" key="2">
    <source>
        <dbReference type="Proteomes" id="UP001057402"/>
    </source>
</evidence>
<name>A0ACB9M6Q0_9MYRT</name>
<dbReference type="EMBL" id="CM042889">
    <property type="protein sequence ID" value="KAI4319948.1"/>
    <property type="molecule type" value="Genomic_DNA"/>
</dbReference>
<reference evidence="2" key="1">
    <citation type="journal article" date="2023" name="Front. Plant Sci.">
        <title>Chromosomal-level genome assembly of Melastoma candidum provides insights into trichome evolution.</title>
        <authorList>
            <person name="Zhong Y."/>
            <person name="Wu W."/>
            <person name="Sun C."/>
            <person name="Zou P."/>
            <person name="Liu Y."/>
            <person name="Dai S."/>
            <person name="Zhou R."/>
        </authorList>
    </citation>
    <scope>NUCLEOTIDE SEQUENCE [LARGE SCALE GENOMIC DNA]</scope>
</reference>
<comment type="caution">
    <text evidence="1">The sequence shown here is derived from an EMBL/GenBank/DDBJ whole genome shotgun (WGS) entry which is preliminary data.</text>
</comment>
<dbReference type="Proteomes" id="UP001057402">
    <property type="component" value="Chromosome 10"/>
</dbReference>
<gene>
    <name evidence="1" type="ORF">MLD38_033481</name>
</gene>